<dbReference type="EMBL" id="KI677965">
    <property type="protein sequence ID" value="ETM00603.1"/>
    <property type="molecule type" value="Genomic_DNA"/>
</dbReference>
<dbReference type="Proteomes" id="UP000054423">
    <property type="component" value="Unassembled WGS sequence"/>
</dbReference>
<accession>W2LT52</accession>
<protein>
    <submittedName>
        <fullName evidence="1">Uncharacterized protein</fullName>
    </submittedName>
</protein>
<reference evidence="1" key="1">
    <citation type="submission" date="2013-11" db="EMBL/GenBank/DDBJ databases">
        <title>The Genome Sequence of Phytophthora parasitica CHvinca01.</title>
        <authorList>
            <consortium name="The Broad Institute Genomics Platform"/>
            <person name="Russ C."/>
            <person name="Tyler B."/>
            <person name="Panabieres F."/>
            <person name="Shan W."/>
            <person name="Tripathy S."/>
            <person name="Grunwald N."/>
            <person name="Machado M."/>
            <person name="Johnson C.S."/>
            <person name="Arredondo F."/>
            <person name="Hong C."/>
            <person name="Coffey M."/>
            <person name="Young S.K."/>
            <person name="Zeng Q."/>
            <person name="Gargeya S."/>
            <person name="Fitzgerald M."/>
            <person name="Abouelleil A."/>
            <person name="Alvarado L."/>
            <person name="Chapman S.B."/>
            <person name="Gainer-Dewar J."/>
            <person name="Goldberg J."/>
            <person name="Griggs A."/>
            <person name="Gujja S."/>
            <person name="Hansen M."/>
            <person name="Howarth C."/>
            <person name="Imamovic A."/>
            <person name="Ireland A."/>
            <person name="Larimer J."/>
            <person name="McCowan C."/>
            <person name="Murphy C."/>
            <person name="Pearson M."/>
            <person name="Poon T.W."/>
            <person name="Priest M."/>
            <person name="Roberts A."/>
            <person name="Saif S."/>
            <person name="Shea T."/>
            <person name="Sykes S."/>
            <person name="Wortman J."/>
            <person name="Nusbaum C."/>
            <person name="Birren B."/>
        </authorList>
    </citation>
    <scope>NUCLEOTIDE SEQUENCE [LARGE SCALE GENOMIC DNA]</scope>
    <source>
        <strain evidence="1">CHvinca01</strain>
    </source>
</reference>
<evidence type="ECO:0000313" key="1">
    <source>
        <dbReference type="EMBL" id="ETM00603.1"/>
    </source>
</evidence>
<organism evidence="1">
    <name type="scientific">Phytophthora nicotianae</name>
    <name type="common">Potato buckeye rot agent</name>
    <name type="synonym">Phytophthora parasitica</name>
    <dbReference type="NCBI Taxonomy" id="4792"/>
    <lineage>
        <taxon>Eukaryota</taxon>
        <taxon>Sar</taxon>
        <taxon>Stramenopiles</taxon>
        <taxon>Oomycota</taxon>
        <taxon>Peronosporomycetes</taxon>
        <taxon>Peronosporales</taxon>
        <taxon>Peronosporaceae</taxon>
        <taxon>Phytophthora</taxon>
    </lineage>
</organism>
<name>W2LT52_PHYNI</name>
<proteinExistence type="predicted"/>
<dbReference type="AlphaFoldDB" id="W2LT52"/>
<sequence length="44" mass="4771">MCTPTPLDMNAVASMIEDVLCSNAVSIVRKYDEGNRIILVGTTK</sequence>
<gene>
    <name evidence="1" type="ORF">L917_02690</name>
</gene>